<reference evidence="1 2" key="1">
    <citation type="submission" date="2019-08" db="EMBL/GenBank/DDBJ databases">
        <authorList>
            <person name="Peeters C."/>
        </authorList>
    </citation>
    <scope>NUCLEOTIDE SEQUENCE [LARGE SCALE GENOMIC DNA]</scope>
    <source>
        <strain evidence="1 2">LMG 31111</strain>
    </source>
</reference>
<name>A0A5E4XZD5_9BURK</name>
<organism evidence="1 2">
    <name type="scientific">Pandoraea communis</name>
    <dbReference type="NCBI Taxonomy" id="2508297"/>
    <lineage>
        <taxon>Bacteria</taxon>
        <taxon>Pseudomonadati</taxon>
        <taxon>Pseudomonadota</taxon>
        <taxon>Betaproteobacteria</taxon>
        <taxon>Burkholderiales</taxon>
        <taxon>Burkholderiaceae</taxon>
        <taxon>Pandoraea</taxon>
    </lineage>
</organism>
<dbReference type="Proteomes" id="UP000383971">
    <property type="component" value="Unassembled WGS sequence"/>
</dbReference>
<dbReference type="EMBL" id="CABPSE010000017">
    <property type="protein sequence ID" value="VVE41710.1"/>
    <property type="molecule type" value="Genomic_DNA"/>
</dbReference>
<keyword evidence="2" id="KW-1185">Reference proteome</keyword>
<gene>
    <name evidence="1" type="ORF">PCO31111_04210</name>
</gene>
<evidence type="ECO:0000313" key="2">
    <source>
        <dbReference type="Proteomes" id="UP000383971"/>
    </source>
</evidence>
<sequence>MSTRAKPVRRYSPRGASAKEVTYVSLEPVERQRVAAFAVDCYPGVQVSGSAASRSLIKTALLLREKHPQTFRRLLGEVREKDDQEHAKSIGGK</sequence>
<dbReference type="AlphaFoldDB" id="A0A5E4XZD5"/>
<accession>A0A5E4XZD5</accession>
<protein>
    <submittedName>
        <fullName evidence="1">Uncharacterized protein</fullName>
    </submittedName>
</protein>
<proteinExistence type="predicted"/>
<evidence type="ECO:0000313" key="1">
    <source>
        <dbReference type="EMBL" id="VVE41710.1"/>
    </source>
</evidence>